<sequence length="193" mass="21201">MAFELNRKLNPNLPFTLADHIQYAQKRLQEGGDIHSSLEAEVRRVYPVQLEIARTGVGMIKSRTGFELPEAEAVNNALHIVNSEGAPGMDSAVPTNMHYVMESTRVIEKIVELIEESFSIAADTPTSSPASPPTFAFWSGASPAESLARPPIVRCSDRRSMTFPMRTPVSRRLTPGCVTRWAGAAMRRSSCIS</sequence>
<evidence type="ECO:0000313" key="3">
    <source>
        <dbReference type="Proteomes" id="UP000199135"/>
    </source>
</evidence>
<dbReference type="SUPFAM" id="SSF63520">
    <property type="entry name" value="PTS-regulatory domain, PRD"/>
    <property type="match status" value="1"/>
</dbReference>
<evidence type="ECO:0000259" key="1">
    <source>
        <dbReference type="PROSITE" id="PS51372"/>
    </source>
</evidence>
<evidence type="ECO:0000313" key="2">
    <source>
        <dbReference type="EMBL" id="SEH71181.1"/>
    </source>
</evidence>
<proteinExistence type="predicted"/>
<dbReference type="Pfam" id="PF00874">
    <property type="entry name" value="PRD"/>
    <property type="match status" value="1"/>
</dbReference>
<accession>A0A1H6K7H2</accession>
<feature type="domain" description="PRD" evidence="1">
    <location>
        <begin position="1"/>
        <end position="90"/>
    </location>
</feature>
<comment type="caution">
    <text evidence="2">The sequence shown here is derived from an EMBL/GenBank/DDBJ whole genome shotgun (WGS) entry which is preliminary data.</text>
</comment>
<protein>
    <submittedName>
        <fullName evidence="2">PRD domain-containing protein</fullName>
    </submittedName>
</protein>
<organism evidence="2 3">
    <name type="scientific">Parafannyhessea umbonata</name>
    <dbReference type="NCBI Taxonomy" id="604330"/>
    <lineage>
        <taxon>Bacteria</taxon>
        <taxon>Bacillati</taxon>
        <taxon>Actinomycetota</taxon>
        <taxon>Coriobacteriia</taxon>
        <taxon>Coriobacteriales</taxon>
        <taxon>Atopobiaceae</taxon>
        <taxon>Parafannyhessea</taxon>
    </lineage>
</organism>
<dbReference type="EMBL" id="FNWT01000017">
    <property type="protein sequence ID" value="SEH71181.1"/>
    <property type="molecule type" value="Genomic_DNA"/>
</dbReference>
<dbReference type="InterPro" id="IPR036634">
    <property type="entry name" value="PRD_sf"/>
</dbReference>
<gene>
    <name evidence="2" type="ORF">SAMN05216447_1174</name>
</gene>
<dbReference type="Gene3D" id="1.10.1790.10">
    <property type="entry name" value="PRD domain"/>
    <property type="match status" value="1"/>
</dbReference>
<dbReference type="Proteomes" id="UP000199135">
    <property type="component" value="Unassembled WGS sequence"/>
</dbReference>
<reference evidence="2 3" key="1">
    <citation type="submission" date="2016-10" db="EMBL/GenBank/DDBJ databases">
        <authorList>
            <person name="Varghese N."/>
            <person name="Submissions S."/>
        </authorList>
    </citation>
    <scope>NUCLEOTIDE SEQUENCE [LARGE SCALE GENOMIC DNA]</scope>
    <source>
        <strain evidence="2 3">WCP15</strain>
    </source>
</reference>
<keyword evidence="3" id="KW-1185">Reference proteome</keyword>
<dbReference type="PROSITE" id="PS51372">
    <property type="entry name" value="PRD_2"/>
    <property type="match status" value="1"/>
</dbReference>
<dbReference type="InterPro" id="IPR011608">
    <property type="entry name" value="PRD"/>
</dbReference>
<name>A0A1H6K7H2_9ACTN</name>